<proteinExistence type="predicted"/>
<dbReference type="NCBIfam" id="TIGR01409">
    <property type="entry name" value="TAT_signal_seq"/>
    <property type="match status" value="1"/>
</dbReference>
<feature type="domain" description="ER-bound oxygenase mpaB/mpaB'/Rubber oxygenase catalytic" evidence="1">
    <location>
        <begin position="135"/>
        <end position="355"/>
    </location>
</feature>
<comment type="caution">
    <text evidence="2">The sequence shown here is derived from an EMBL/GenBank/DDBJ whole genome shotgun (WGS) entry which is preliminary data.</text>
</comment>
<protein>
    <submittedName>
        <fullName evidence="2">Oxygenase MpaB family protein</fullName>
    </submittedName>
</protein>
<accession>A0ABW1QWX1</accession>
<dbReference type="InterPro" id="IPR037473">
    <property type="entry name" value="Lcp-like"/>
</dbReference>
<evidence type="ECO:0000313" key="3">
    <source>
        <dbReference type="Proteomes" id="UP001596098"/>
    </source>
</evidence>
<sequence>MEELSRRNLLRASGAAAAVGTVGMAAPTWAWSPAGSLAGANAGTAAQTDPKHVWDDEADTVVRALFERGEVARVNDLLKKWVKNSDPLPAGLPADLVAFLEKARKLPSWADEKKLADAVTFNTKRGLYLGVLYGFVSGMVSTVIPQEALAVYYSKGGYNLKDRISKTAKFGYDIGSLNAYKPGGEMIVTAVKTRLAHAGVRYLLPQSHTWTGRAPEDVPISQADLLVTWHSLPTLVMRMLNDWKVPIPAKESEGFLHSWQVSGYMLGLREEYIPKSWAAAEAQAKIVFDPILRPTPEGLKLADALLDLGKQIDGTLLTRGVLEALTRYMLGEQIASWLKLTRQPLWDTLLKVAWRPFVAVREGILPLPFMPAMAWAFDEILRQFVLLYMSEFRKIQIQIPVVNNPAHP</sequence>
<dbReference type="Proteomes" id="UP001596098">
    <property type="component" value="Unassembled WGS sequence"/>
</dbReference>
<gene>
    <name evidence="2" type="ORF">ACFPWU_09810</name>
</gene>
<dbReference type="InterPro" id="IPR019546">
    <property type="entry name" value="TAT_signal_bac_arc"/>
</dbReference>
<name>A0ABW1QWX1_9ACTN</name>
<dbReference type="InterPro" id="IPR006311">
    <property type="entry name" value="TAT_signal"/>
</dbReference>
<dbReference type="PANTHER" id="PTHR37539:SF1">
    <property type="entry name" value="ER-BOUND OXYGENASE MPAB_MPAB'_RUBBER OXYGENASE CATALYTIC DOMAIN-CONTAINING PROTEIN"/>
    <property type="match status" value="1"/>
</dbReference>
<reference evidence="3" key="1">
    <citation type="journal article" date="2019" name="Int. J. Syst. Evol. Microbiol.">
        <title>The Global Catalogue of Microorganisms (GCM) 10K type strain sequencing project: providing services to taxonomists for standard genome sequencing and annotation.</title>
        <authorList>
            <consortium name="The Broad Institute Genomics Platform"/>
            <consortium name="The Broad Institute Genome Sequencing Center for Infectious Disease"/>
            <person name="Wu L."/>
            <person name="Ma J."/>
        </authorList>
    </citation>
    <scope>NUCLEOTIDE SEQUENCE [LARGE SCALE GENOMIC DNA]</scope>
    <source>
        <strain evidence="3">DFY28</strain>
    </source>
</reference>
<dbReference type="Pfam" id="PF09995">
    <property type="entry name" value="MPAB_Lcp_cat"/>
    <property type="match status" value="1"/>
</dbReference>
<dbReference type="EMBL" id="JBHSQI010000005">
    <property type="protein sequence ID" value="MFC6153951.1"/>
    <property type="molecule type" value="Genomic_DNA"/>
</dbReference>
<organism evidence="2 3">
    <name type="scientific">Nocardioides yefusunii</name>
    <dbReference type="NCBI Taxonomy" id="2500546"/>
    <lineage>
        <taxon>Bacteria</taxon>
        <taxon>Bacillati</taxon>
        <taxon>Actinomycetota</taxon>
        <taxon>Actinomycetes</taxon>
        <taxon>Propionibacteriales</taxon>
        <taxon>Nocardioidaceae</taxon>
        <taxon>Nocardioides</taxon>
    </lineage>
</organism>
<dbReference type="InterPro" id="IPR018713">
    <property type="entry name" value="MPAB/Lcp_cat_dom"/>
</dbReference>
<keyword evidence="3" id="KW-1185">Reference proteome</keyword>
<dbReference type="PANTHER" id="PTHR37539">
    <property type="entry name" value="SECRETED PROTEIN-RELATED"/>
    <property type="match status" value="1"/>
</dbReference>
<evidence type="ECO:0000313" key="2">
    <source>
        <dbReference type="EMBL" id="MFC6153951.1"/>
    </source>
</evidence>
<dbReference type="RefSeq" id="WP_128221827.1">
    <property type="nucleotide sequence ID" value="NZ_CP034929.1"/>
</dbReference>
<evidence type="ECO:0000259" key="1">
    <source>
        <dbReference type="Pfam" id="PF09995"/>
    </source>
</evidence>
<dbReference type="PROSITE" id="PS51318">
    <property type="entry name" value="TAT"/>
    <property type="match status" value="1"/>
</dbReference>